<reference evidence="2" key="1">
    <citation type="submission" date="2023-03" db="EMBL/GenBank/DDBJ databases">
        <title>Massive genome expansion in bonnet fungi (Mycena s.s.) driven by repeated elements and novel gene families across ecological guilds.</title>
        <authorList>
            <consortium name="Lawrence Berkeley National Laboratory"/>
            <person name="Harder C.B."/>
            <person name="Miyauchi S."/>
            <person name="Viragh M."/>
            <person name="Kuo A."/>
            <person name="Thoen E."/>
            <person name="Andreopoulos B."/>
            <person name="Lu D."/>
            <person name="Skrede I."/>
            <person name="Drula E."/>
            <person name="Henrissat B."/>
            <person name="Morin E."/>
            <person name="Kohler A."/>
            <person name="Barry K."/>
            <person name="LaButti K."/>
            <person name="Morin E."/>
            <person name="Salamov A."/>
            <person name="Lipzen A."/>
            <person name="Mereny Z."/>
            <person name="Hegedus B."/>
            <person name="Baldrian P."/>
            <person name="Stursova M."/>
            <person name="Weitz H."/>
            <person name="Taylor A."/>
            <person name="Grigoriev I.V."/>
            <person name="Nagy L.G."/>
            <person name="Martin F."/>
            <person name="Kauserud H."/>
        </authorList>
    </citation>
    <scope>NUCLEOTIDE SEQUENCE</scope>
    <source>
        <strain evidence="2">CBHHK182m</strain>
    </source>
</reference>
<accession>A0AAD7NE52</accession>
<name>A0AAD7NE52_9AGAR</name>
<dbReference type="EMBL" id="JARKIB010000042">
    <property type="protein sequence ID" value="KAJ7758245.1"/>
    <property type="molecule type" value="Genomic_DNA"/>
</dbReference>
<evidence type="ECO:0000256" key="1">
    <source>
        <dbReference type="SAM" id="MobiDB-lite"/>
    </source>
</evidence>
<feature type="region of interest" description="Disordered" evidence="1">
    <location>
        <begin position="216"/>
        <end position="235"/>
    </location>
</feature>
<protein>
    <submittedName>
        <fullName evidence="2">Uncharacterized protein</fullName>
    </submittedName>
</protein>
<gene>
    <name evidence="2" type="ORF">B0H16DRAFT_1457295</name>
</gene>
<evidence type="ECO:0000313" key="2">
    <source>
        <dbReference type="EMBL" id="KAJ7758245.1"/>
    </source>
</evidence>
<keyword evidence="3" id="KW-1185">Reference proteome</keyword>
<comment type="caution">
    <text evidence="2">The sequence shown here is derived from an EMBL/GenBank/DDBJ whole genome shotgun (WGS) entry which is preliminary data.</text>
</comment>
<evidence type="ECO:0000313" key="3">
    <source>
        <dbReference type="Proteomes" id="UP001215598"/>
    </source>
</evidence>
<proteinExistence type="predicted"/>
<organism evidence="2 3">
    <name type="scientific">Mycena metata</name>
    <dbReference type="NCBI Taxonomy" id="1033252"/>
    <lineage>
        <taxon>Eukaryota</taxon>
        <taxon>Fungi</taxon>
        <taxon>Dikarya</taxon>
        <taxon>Basidiomycota</taxon>
        <taxon>Agaricomycotina</taxon>
        <taxon>Agaricomycetes</taxon>
        <taxon>Agaricomycetidae</taxon>
        <taxon>Agaricales</taxon>
        <taxon>Marasmiineae</taxon>
        <taxon>Mycenaceae</taxon>
        <taxon>Mycena</taxon>
    </lineage>
</organism>
<dbReference type="AlphaFoldDB" id="A0AAD7NE52"/>
<sequence>MPPPMSLACGMQRRGLFATVNIGLSYNKGRSTRARMTPKTLDYCALPQNLCEPADGRFCGGRYSLLRPCTAALTIWALRLHQCNARLGLRTGHSAARSSAQSISARFNFGRNNYCVTWGMDILRFIQSPSTHGVKKPFRTTVKNLIFHKGRQGAVITNSEQGSRQHYGKQDTAKSFLARHLNQVTSSGRNTARAQDEIPGYSNDGLYRVAHTRRQSRGLVPEGTYQPGHNTDLVTTENAPIDEKPLRVKNGLRKKELAEHAVASFAFTFVLGGCAQRKAWPSPRQDTPAFCGRGISEFLSENVHAELKSARMLDDESAAGAERSKKADLTGVTCPLDGGQAKNAATRASPRCSSVLCCAPRHARLAPRVQMFPHTPMYRLHTYIEVTQTWTENMLLLC</sequence>
<feature type="region of interest" description="Disordered" evidence="1">
    <location>
        <begin position="186"/>
        <end position="205"/>
    </location>
</feature>
<dbReference type="Proteomes" id="UP001215598">
    <property type="component" value="Unassembled WGS sequence"/>
</dbReference>